<sequence>MSLISNKKYIFLYAFAERVDRLSSLHEISAGNISQLPSISSENFRPSSTGITTGSTRAEVTFGVEDGLSSIMEQIYSLHFSSKEMPNLESRLIVDAVEIWKDLDEAKPKSPLDTGEYSDLHASCVSSLYTWLYLVIHPNGMEDEKLQSAVQDGLATVENLISSKLSPFLFIPAFCLGLAAIHQNDRNVVMEIFEDIGNIAAFIDIKPYRGIVESSWRRWDRGDKRSWNWTD</sequence>
<dbReference type="EMBL" id="MLKD01000019">
    <property type="protein sequence ID" value="OQE17983.1"/>
    <property type="molecule type" value="Genomic_DNA"/>
</dbReference>
<dbReference type="OrthoDB" id="434972at2759"/>
<evidence type="ECO:0000313" key="2">
    <source>
        <dbReference type="Proteomes" id="UP000191285"/>
    </source>
</evidence>
<accession>A0A1V6SWI8</accession>
<protein>
    <submittedName>
        <fullName evidence="1">Uncharacterized protein</fullName>
    </submittedName>
</protein>
<dbReference type="Proteomes" id="UP000191285">
    <property type="component" value="Unassembled WGS sequence"/>
</dbReference>
<name>A0A1V6SWI8_9EURO</name>
<proteinExistence type="predicted"/>
<organism evidence="1 2">
    <name type="scientific">Penicillium steckii</name>
    <dbReference type="NCBI Taxonomy" id="303698"/>
    <lineage>
        <taxon>Eukaryota</taxon>
        <taxon>Fungi</taxon>
        <taxon>Dikarya</taxon>
        <taxon>Ascomycota</taxon>
        <taxon>Pezizomycotina</taxon>
        <taxon>Eurotiomycetes</taxon>
        <taxon>Eurotiomycetidae</taxon>
        <taxon>Eurotiales</taxon>
        <taxon>Aspergillaceae</taxon>
        <taxon>Penicillium</taxon>
    </lineage>
</organism>
<keyword evidence="2" id="KW-1185">Reference proteome</keyword>
<dbReference type="Pfam" id="PF11951">
    <property type="entry name" value="Fungal_trans_2"/>
    <property type="match status" value="1"/>
</dbReference>
<dbReference type="STRING" id="303698.A0A1V6SWI8"/>
<dbReference type="InterPro" id="IPR021858">
    <property type="entry name" value="Fun_TF"/>
</dbReference>
<evidence type="ECO:0000313" key="1">
    <source>
        <dbReference type="EMBL" id="OQE17983.1"/>
    </source>
</evidence>
<comment type="caution">
    <text evidence="1">The sequence shown here is derived from an EMBL/GenBank/DDBJ whole genome shotgun (WGS) entry which is preliminary data.</text>
</comment>
<reference evidence="2" key="1">
    <citation type="journal article" date="2017" name="Nat. Microbiol.">
        <title>Global analysis of biosynthetic gene clusters reveals vast potential of secondary metabolite production in Penicillium species.</title>
        <authorList>
            <person name="Nielsen J.C."/>
            <person name="Grijseels S."/>
            <person name="Prigent S."/>
            <person name="Ji B."/>
            <person name="Dainat J."/>
            <person name="Nielsen K.F."/>
            <person name="Frisvad J.C."/>
            <person name="Workman M."/>
            <person name="Nielsen J."/>
        </authorList>
    </citation>
    <scope>NUCLEOTIDE SEQUENCE [LARGE SCALE GENOMIC DNA]</scope>
    <source>
        <strain evidence="2">IBT 24891</strain>
    </source>
</reference>
<gene>
    <name evidence="1" type="ORF">PENSTE_c019G05338</name>
</gene>
<dbReference type="AlphaFoldDB" id="A0A1V6SWI8"/>